<feature type="transmembrane region" description="Helical" evidence="2">
    <location>
        <begin position="461"/>
        <end position="482"/>
    </location>
</feature>
<proteinExistence type="predicted"/>
<dbReference type="RefSeq" id="WP_119928550.1">
    <property type="nucleotide sequence ID" value="NZ_QZEY01000009.1"/>
</dbReference>
<evidence type="ECO:0000313" key="6">
    <source>
        <dbReference type="Proteomes" id="UP000265768"/>
    </source>
</evidence>
<dbReference type="GO" id="GO:0016740">
    <property type="term" value="F:transferase activity"/>
    <property type="evidence" value="ECO:0007669"/>
    <property type="project" value="InterPro"/>
</dbReference>
<feature type="domain" description="Alpha-(1-&gt;3)-arabinofuranosyltransferase N-terminal GT-C" evidence="3">
    <location>
        <begin position="86"/>
        <end position="740"/>
    </location>
</feature>
<dbReference type="InterPro" id="IPR021798">
    <property type="entry name" value="AftD_N"/>
</dbReference>
<evidence type="ECO:0000259" key="3">
    <source>
        <dbReference type="Pfam" id="PF11847"/>
    </source>
</evidence>
<feature type="transmembrane region" description="Helical" evidence="2">
    <location>
        <begin position="243"/>
        <end position="269"/>
    </location>
</feature>
<dbReference type="SUPFAM" id="SSF49785">
    <property type="entry name" value="Galactose-binding domain-like"/>
    <property type="match status" value="2"/>
</dbReference>
<name>A0A3A4BGH2_9ACTN</name>
<evidence type="ECO:0000313" key="5">
    <source>
        <dbReference type="EMBL" id="RJL30402.1"/>
    </source>
</evidence>
<evidence type="ECO:0000256" key="1">
    <source>
        <dbReference type="SAM" id="MobiDB-lite"/>
    </source>
</evidence>
<keyword evidence="2" id="KW-0812">Transmembrane</keyword>
<evidence type="ECO:0000256" key="2">
    <source>
        <dbReference type="SAM" id="Phobius"/>
    </source>
</evidence>
<feature type="region of interest" description="Disordered" evidence="1">
    <location>
        <begin position="767"/>
        <end position="800"/>
    </location>
</feature>
<accession>A0A3A4BGH2</accession>
<protein>
    <submittedName>
        <fullName evidence="5">DUF3367 domain-containing protein</fullName>
    </submittedName>
</protein>
<keyword evidence="2" id="KW-0472">Membrane</keyword>
<dbReference type="InterPro" id="IPR008979">
    <property type="entry name" value="Galactose-bd-like_sf"/>
</dbReference>
<keyword evidence="2" id="KW-1133">Transmembrane helix</keyword>
<dbReference type="OrthoDB" id="5242711at2"/>
<feature type="transmembrane region" description="Helical" evidence="2">
    <location>
        <begin position="1368"/>
        <end position="1387"/>
    </location>
</feature>
<sequence>MTSDARLHPPPDPPYPAADPAADAAPPAEDQARRARRADAVRPGDPADAVRHEPGDPADGGAPPGSGGGAERIRHRLRLIAGCLFLGAVAFNTAPDRVMSETKLDMAVDPLRFMLRSLHLWNESFFGHLPNQAYGYLFPMGPFYLVGQWLGLPAWNTQRLWMSLVLCAAFLGVVQVARALGIGTPLTRVLGGLAYALAPHAQALVGINSSEFLPSAVLPWILLPLIKGTREGTSARRMALVSAAAFLFAGGINATAEIAVLGAPFLYLLTRKRGPRKRRLMAWWLGGIVAVSFWWLAPLLLMGRYIFSFLSYIETADVTTRVTSLTNILRGTSSWLSYLKMEGRDWVPAAYAQGTVPWLVVATALVAALGLAGLARRDLPERAFLALTLLAGVAIIATGHAGIIENPFAGQLRELLDGKLAALRNLHKFDALVRLPLALGLAAVAAHGLRRLSPRPRVRRPLGWAAAGLVAATLVPVASAGLTPHGSFWAVPGYWREATDWLNKNSGDGVVLVVPGSRHGEYQWGRPLDEPLQPLLRAGWATNTIVPWGSAGLSRLLKVIDQRISTGQGSAGLTHTLRRLGLRYIVVRNDLDRATVGIAWPARVHEALAESPGLRRVRGFGPVVGNQGSATAAGWRDQPYDSVEIYEVADVAPRVGTVPMDSALRVTGSPDALVTLAEQGVLVGDRPVLVGDEPGAERIPTKDTVITDSLRRREVSFSDLRNASSATMTEDQPYRTDRPARDLVDPAWRSATSTARFLGGVEVRASSSESEVDALPASRDPGRQPYAAMDGDDRTSWRTGGWTGPVGEWLEVRLREPVSAPDLRVAFERSGIGPPVSEVAVETDAGRRVVPVAATADPQTLPLPAGATRRVRITITKIADDSRETLGFRAGITELTIPGVRAERTIAVPGVPEDGAGAPTVVLSREDTISECMQGSYIWSCSPELGVLGEDGYGFNRTFVSESAGPRVLTGQAVLTDRAMAETFTNLENVYPKVTASSIVTQHPAVLGRAAFDDDPKTAWYAGLLDPRPTLTADLGRRTTVSRIRFRFPDSSLGAPPVKITVRTDEGVREGYPGEDGWLEFAPARTRKVQMEFTSAISRPIEVIDVQIPGVLPLPDLAGHPLTMPCGFGPTFRVDGRRVTTEIVGGTIDDLLNARPVTYRSCRPIDVIRGETRVSAAPGDPFRVTAAVVKPTGAAPVERVAAEPAEIRRWTVSERRVAVDTDVPSYLTINENYNEGWQAYLGGVRLKPVRLDGWRQAWELPEVTADVVLRYEPDRPYRVALAAGGGLALLVVLLALLPVRRGRDRPAAPAGHLRARWVWPLAPVLGFWIGGVIGAALTTAVFALVVWLRAVARAQHAATPLVWPARVVASPWVPAALAGAAGVLLALTGASAAAEVAPQALCLIALGHVAAATVREET</sequence>
<feature type="transmembrane region" description="Helical" evidence="2">
    <location>
        <begin position="350"/>
        <end position="372"/>
    </location>
</feature>
<comment type="caution">
    <text evidence="5">The sequence shown here is derived from an EMBL/GenBank/DDBJ whole genome shotgun (WGS) entry which is preliminary data.</text>
</comment>
<organism evidence="5 6">
    <name type="scientific">Bailinhaonella thermotolerans</name>
    <dbReference type="NCBI Taxonomy" id="1070861"/>
    <lineage>
        <taxon>Bacteria</taxon>
        <taxon>Bacillati</taxon>
        <taxon>Actinomycetota</taxon>
        <taxon>Actinomycetes</taxon>
        <taxon>Streptosporangiales</taxon>
        <taxon>Streptosporangiaceae</taxon>
        <taxon>Bailinhaonella</taxon>
    </lineage>
</organism>
<feature type="transmembrane region" description="Helical" evidence="2">
    <location>
        <begin position="1318"/>
        <end position="1348"/>
    </location>
</feature>
<keyword evidence="6" id="KW-1185">Reference proteome</keyword>
<dbReference type="Proteomes" id="UP000265768">
    <property type="component" value="Unassembled WGS sequence"/>
</dbReference>
<evidence type="ECO:0000259" key="4">
    <source>
        <dbReference type="Pfam" id="PF24607"/>
    </source>
</evidence>
<feature type="transmembrane region" description="Helical" evidence="2">
    <location>
        <begin position="77"/>
        <end position="94"/>
    </location>
</feature>
<feature type="transmembrane region" description="Helical" evidence="2">
    <location>
        <begin position="384"/>
        <end position="404"/>
    </location>
</feature>
<feature type="compositionally biased region" description="Basic and acidic residues" evidence="1">
    <location>
        <begin position="30"/>
        <end position="42"/>
    </location>
</feature>
<feature type="transmembrane region" description="Helical" evidence="2">
    <location>
        <begin position="281"/>
        <end position="301"/>
    </location>
</feature>
<dbReference type="InterPro" id="IPR056997">
    <property type="entry name" value="CBM_AftD"/>
</dbReference>
<reference evidence="5 6" key="1">
    <citation type="submission" date="2018-09" db="EMBL/GenBank/DDBJ databases">
        <title>YIM 75507 draft genome.</title>
        <authorList>
            <person name="Tang S."/>
            <person name="Feng Y."/>
        </authorList>
    </citation>
    <scope>NUCLEOTIDE SEQUENCE [LARGE SCALE GENOMIC DNA]</scope>
    <source>
        <strain evidence="5 6">YIM 75507</strain>
    </source>
</reference>
<feature type="transmembrane region" description="Helical" evidence="2">
    <location>
        <begin position="160"/>
        <end position="180"/>
    </location>
</feature>
<feature type="transmembrane region" description="Helical" evidence="2">
    <location>
        <begin position="431"/>
        <end position="449"/>
    </location>
</feature>
<feature type="domain" description="Arabinofuranosyltransferase D third carbohydrate binding module" evidence="4">
    <location>
        <begin position="1009"/>
        <end position="1095"/>
    </location>
</feature>
<feature type="region of interest" description="Disordered" evidence="1">
    <location>
        <begin position="1"/>
        <end position="69"/>
    </location>
</feature>
<dbReference type="Pfam" id="PF24607">
    <property type="entry name" value="CBM_AftD"/>
    <property type="match status" value="2"/>
</dbReference>
<dbReference type="Gene3D" id="2.60.120.260">
    <property type="entry name" value="Galactose-binding domain-like"/>
    <property type="match status" value="2"/>
</dbReference>
<gene>
    <name evidence="5" type="ORF">D5H75_22785</name>
</gene>
<dbReference type="EMBL" id="QZEY01000009">
    <property type="protein sequence ID" value="RJL30402.1"/>
    <property type="molecule type" value="Genomic_DNA"/>
</dbReference>
<dbReference type="Pfam" id="PF11847">
    <property type="entry name" value="GT-C_AftD"/>
    <property type="match status" value="1"/>
</dbReference>
<feature type="transmembrane region" description="Helical" evidence="2">
    <location>
        <begin position="1277"/>
        <end position="1297"/>
    </location>
</feature>
<feature type="compositionally biased region" description="Low complexity" evidence="1">
    <location>
        <begin position="18"/>
        <end position="29"/>
    </location>
</feature>
<feature type="domain" description="Arabinofuranosyltransferase D third carbohydrate binding module" evidence="4">
    <location>
        <begin position="780"/>
        <end position="895"/>
    </location>
</feature>